<dbReference type="OrthoDB" id="9800707at2"/>
<accession>A0A327NNW9</accession>
<dbReference type="EMBL" id="QLII01000001">
    <property type="protein sequence ID" value="RAI76483.1"/>
    <property type="molecule type" value="Genomic_DNA"/>
</dbReference>
<dbReference type="AlphaFoldDB" id="A0A327NNW9"/>
<protein>
    <submittedName>
        <fullName evidence="1">Uncharacterized protein</fullName>
    </submittedName>
</protein>
<gene>
    <name evidence="1" type="ORF">HMF3257_24150</name>
</gene>
<proteinExistence type="predicted"/>
<evidence type="ECO:0000313" key="1">
    <source>
        <dbReference type="EMBL" id="RAI76483.1"/>
    </source>
</evidence>
<sequence length="66" mass="7522">METITEIESAVSKLSENELAEFRDWFANYDAAIWDKQFEQDVKVGKLDALANKAVADFKAGRVREL</sequence>
<keyword evidence="2" id="KW-1185">Reference proteome</keyword>
<organism evidence="1 2">
    <name type="scientific">Spirosoma telluris</name>
    <dbReference type="NCBI Taxonomy" id="2183553"/>
    <lineage>
        <taxon>Bacteria</taxon>
        <taxon>Pseudomonadati</taxon>
        <taxon>Bacteroidota</taxon>
        <taxon>Cytophagia</taxon>
        <taxon>Cytophagales</taxon>
        <taxon>Cytophagaceae</taxon>
        <taxon>Spirosoma</taxon>
    </lineage>
</organism>
<evidence type="ECO:0000313" key="2">
    <source>
        <dbReference type="Proteomes" id="UP000249016"/>
    </source>
</evidence>
<comment type="caution">
    <text evidence="1">The sequence shown here is derived from an EMBL/GenBank/DDBJ whole genome shotgun (WGS) entry which is preliminary data.</text>
</comment>
<dbReference type="Proteomes" id="UP000249016">
    <property type="component" value="Unassembled WGS sequence"/>
</dbReference>
<reference evidence="1 2" key="1">
    <citation type="submission" date="2018-06" db="EMBL/GenBank/DDBJ databases">
        <title>Spirosoma sp. HMF3257 Genome sequencing and assembly.</title>
        <authorList>
            <person name="Kang H."/>
            <person name="Cha I."/>
            <person name="Kim H."/>
            <person name="Kang J."/>
            <person name="Joh K."/>
        </authorList>
    </citation>
    <scope>NUCLEOTIDE SEQUENCE [LARGE SCALE GENOMIC DNA]</scope>
    <source>
        <strain evidence="1 2">HMF3257</strain>
    </source>
</reference>
<dbReference type="RefSeq" id="WP_111346172.1">
    <property type="nucleotide sequence ID" value="NZ_QLII01000001.1"/>
</dbReference>
<name>A0A327NNW9_9BACT</name>